<evidence type="ECO:0000259" key="1">
    <source>
        <dbReference type="Pfam" id="PF12802"/>
    </source>
</evidence>
<feature type="domain" description="HTH marR-type" evidence="1">
    <location>
        <begin position="14"/>
        <end position="61"/>
    </location>
</feature>
<dbReference type="Pfam" id="PF12802">
    <property type="entry name" value="MarR_2"/>
    <property type="match status" value="1"/>
</dbReference>
<dbReference type="InterPro" id="IPR000835">
    <property type="entry name" value="HTH_MarR-typ"/>
</dbReference>
<dbReference type="InterPro" id="IPR036390">
    <property type="entry name" value="WH_DNA-bd_sf"/>
</dbReference>
<protein>
    <recommendedName>
        <fullName evidence="1">HTH marR-type domain-containing protein</fullName>
    </recommendedName>
</protein>
<evidence type="ECO:0000313" key="3">
    <source>
        <dbReference type="Proteomes" id="UP000295060"/>
    </source>
</evidence>
<keyword evidence="3" id="KW-1185">Reference proteome</keyword>
<evidence type="ECO:0000313" key="2">
    <source>
        <dbReference type="EMBL" id="TDW87945.1"/>
    </source>
</evidence>
<organism evidence="2 3">
    <name type="scientific">Kribbella pratensis</name>
    <dbReference type="NCBI Taxonomy" id="2512112"/>
    <lineage>
        <taxon>Bacteria</taxon>
        <taxon>Bacillati</taxon>
        <taxon>Actinomycetota</taxon>
        <taxon>Actinomycetes</taxon>
        <taxon>Propionibacteriales</taxon>
        <taxon>Kribbellaceae</taxon>
        <taxon>Kribbella</taxon>
    </lineage>
</organism>
<dbReference type="SUPFAM" id="SSF46785">
    <property type="entry name" value="Winged helix' DNA-binding domain"/>
    <property type="match status" value="1"/>
</dbReference>
<name>A0ABY2FC81_9ACTN</name>
<sequence length="215" mass="23649">MSATTTSPLAGDAASLIIRALLDFRSLWTTHDLVTTTGVPAQTIRRVVNRLEREELVERQAPGVIAVPSWLTLLRRWNEEVRFSRDVRVTYWRSKHGAQPLLDRVAATPVRHAVSGAHAARVWVPETPAGPTVIYTPDARAAATVWELVPARGRAIILAEPSGDVVYTRSRKTDSGIRLAAPAQVLADLLTGAASAGAAEPLTHWMLEHELEWRY</sequence>
<comment type="caution">
    <text evidence="2">The sequence shown here is derived from an EMBL/GenBank/DDBJ whole genome shotgun (WGS) entry which is preliminary data.</text>
</comment>
<gene>
    <name evidence="2" type="ORF">EV137_6030</name>
</gene>
<dbReference type="EMBL" id="SODU01000003">
    <property type="protein sequence ID" value="TDW87945.1"/>
    <property type="molecule type" value="Genomic_DNA"/>
</dbReference>
<proteinExistence type="predicted"/>
<dbReference type="RefSeq" id="WP_134131585.1">
    <property type="nucleotide sequence ID" value="NZ_SODU01000003.1"/>
</dbReference>
<reference evidence="2 3" key="1">
    <citation type="submission" date="2019-03" db="EMBL/GenBank/DDBJ databases">
        <title>Genomic Encyclopedia of Type Strains, Phase III (KMG-III): the genomes of soil and plant-associated and newly described type strains.</title>
        <authorList>
            <person name="Whitman W."/>
        </authorList>
    </citation>
    <scope>NUCLEOTIDE SEQUENCE [LARGE SCALE GENOMIC DNA]</scope>
    <source>
        <strain evidence="2 3">VKMAc-2574</strain>
    </source>
</reference>
<accession>A0ABY2FC81</accession>
<dbReference type="Proteomes" id="UP000295060">
    <property type="component" value="Unassembled WGS sequence"/>
</dbReference>